<feature type="region of interest" description="Disordered" evidence="1">
    <location>
        <begin position="1"/>
        <end position="33"/>
    </location>
</feature>
<reference evidence="2" key="1">
    <citation type="submission" date="2021-06" db="EMBL/GenBank/DDBJ databases">
        <title>Parelaphostrongylus tenuis whole genome reference sequence.</title>
        <authorList>
            <person name="Garwood T.J."/>
            <person name="Larsen P.A."/>
            <person name="Fountain-Jones N.M."/>
            <person name="Garbe J.R."/>
            <person name="Macchietto M.G."/>
            <person name="Kania S.A."/>
            <person name="Gerhold R.W."/>
            <person name="Richards J.E."/>
            <person name="Wolf T.M."/>
        </authorList>
    </citation>
    <scope>NUCLEOTIDE SEQUENCE</scope>
    <source>
        <strain evidence="2">MNPRO001-30</strain>
        <tissue evidence="2">Meninges</tissue>
    </source>
</reference>
<dbReference type="Proteomes" id="UP001196413">
    <property type="component" value="Unassembled WGS sequence"/>
</dbReference>
<evidence type="ECO:0000313" key="2">
    <source>
        <dbReference type="EMBL" id="KAJ1358819.1"/>
    </source>
</evidence>
<evidence type="ECO:0000313" key="3">
    <source>
        <dbReference type="Proteomes" id="UP001196413"/>
    </source>
</evidence>
<gene>
    <name evidence="2" type="ORF">KIN20_017345</name>
</gene>
<evidence type="ECO:0000256" key="1">
    <source>
        <dbReference type="SAM" id="MobiDB-lite"/>
    </source>
</evidence>
<name>A0AAD5N2Z7_PARTN</name>
<sequence>MTSKQFIFQEQEKRHTHPTNENEGGVQSPDDQKDSLMHKLFSGLYAVLQFLFVSSSNRLIWNSLPPSSLMYKKNLKICRKQPHCGHYE</sequence>
<proteinExistence type="predicted"/>
<dbReference type="EMBL" id="JAHQIW010003483">
    <property type="protein sequence ID" value="KAJ1358819.1"/>
    <property type="molecule type" value="Genomic_DNA"/>
</dbReference>
<comment type="caution">
    <text evidence="2">The sequence shown here is derived from an EMBL/GenBank/DDBJ whole genome shotgun (WGS) entry which is preliminary data.</text>
</comment>
<keyword evidence="3" id="KW-1185">Reference proteome</keyword>
<dbReference type="AlphaFoldDB" id="A0AAD5N2Z7"/>
<accession>A0AAD5N2Z7</accession>
<protein>
    <submittedName>
        <fullName evidence="2">Uncharacterized protein</fullName>
    </submittedName>
</protein>
<organism evidence="2 3">
    <name type="scientific">Parelaphostrongylus tenuis</name>
    <name type="common">Meningeal worm</name>
    <dbReference type="NCBI Taxonomy" id="148309"/>
    <lineage>
        <taxon>Eukaryota</taxon>
        <taxon>Metazoa</taxon>
        <taxon>Ecdysozoa</taxon>
        <taxon>Nematoda</taxon>
        <taxon>Chromadorea</taxon>
        <taxon>Rhabditida</taxon>
        <taxon>Rhabditina</taxon>
        <taxon>Rhabditomorpha</taxon>
        <taxon>Strongyloidea</taxon>
        <taxon>Metastrongylidae</taxon>
        <taxon>Parelaphostrongylus</taxon>
    </lineage>
</organism>